<dbReference type="RefSeq" id="WP_038005547.1">
    <property type="nucleotide sequence ID" value="NZ_CYRX01000011.1"/>
</dbReference>
<evidence type="ECO:0000259" key="5">
    <source>
        <dbReference type="Pfam" id="PF14833"/>
    </source>
</evidence>
<keyword evidence="1 6" id="KW-0560">Oxidoreductase</keyword>
<accession>A0A0N7LT69</accession>
<evidence type="ECO:0000313" key="6">
    <source>
        <dbReference type="EMBL" id="CUH59866.1"/>
    </source>
</evidence>
<evidence type="ECO:0000256" key="1">
    <source>
        <dbReference type="ARBA" id="ARBA00023002"/>
    </source>
</evidence>
<dbReference type="STRING" id="266809.PM03_09295"/>
<keyword evidence="2" id="KW-0520">NAD</keyword>
<evidence type="ECO:0000313" key="7">
    <source>
        <dbReference type="Proteomes" id="UP000051298"/>
    </source>
</evidence>
<dbReference type="AlphaFoldDB" id="A0A0N7LT69"/>
<gene>
    <name evidence="6" type="primary">garR_1</name>
    <name evidence="6" type="ORF">THS5294_01155</name>
</gene>
<feature type="domain" description="6-phosphogluconate dehydrogenase NADP-binding" evidence="4">
    <location>
        <begin position="2"/>
        <end position="162"/>
    </location>
</feature>
<dbReference type="SUPFAM" id="SSF48179">
    <property type="entry name" value="6-phosphogluconate dehydrogenase C-terminal domain-like"/>
    <property type="match status" value="1"/>
</dbReference>
<dbReference type="InterPro" id="IPR036291">
    <property type="entry name" value="NAD(P)-bd_dom_sf"/>
</dbReference>
<proteinExistence type="predicted"/>
<dbReference type="InterPro" id="IPR015815">
    <property type="entry name" value="HIBADH-related"/>
</dbReference>
<protein>
    <submittedName>
        <fullName evidence="6">2-hydroxy-3-oxopropionate reductase</fullName>
        <ecNumber evidence="6">1.1.1.60</ecNumber>
    </submittedName>
</protein>
<dbReference type="EC" id="1.1.1.60" evidence="6"/>
<dbReference type="PIRSF" id="PIRSF000103">
    <property type="entry name" value="HIBADH"/>
    <property type="match status" value="1"/>
</dbReference>
<dbReference type="InterPro" id="IPR008927">
    <property type="entry name" value="6-PGluconate_DH-like_C_sf"/>
</dbReference>
<feature type="active site" evidence="3">
    <location>
        <position position="171"/>
    </location>
</feature>
<evidence type="ECO:0000259" key="4">
    <source>
        <dbReference type="Pfam" id="PF03446"/>
    </source>
</evidence>
<feature type="domain" description="3-hydroxyisobutyrate dehydrogenase-like NAD-binding" evidence="5">
    <location>
        <begin position="165"/>
        <end position="284"/>
    </location>
</feature>
<dbReference type="eggNOG" id="COG2084">
    <property type="taxonomic scope" value="Bacteria"/>
</dbReference>
<reference evidence="6 7" key="1">
    <citation type="submission" date="2015-09" db="EMBL/GenBank/DDBJ databases">
        <authorList>
            <consortium name="Swine Surveillance"/>
        </authorList>
    </citation>
    <scope>NUCLEOTIDE SEQUENCE [LARGE SCALE GENOMIC DNA]</scope>
    <source>
        <strain evidence="6 7">CECT 5294</strain>
    </source>
</reference>
<dbReference type="GO" id="GO:0050661">
    <property type="term" value="F:NADP binding"/>
    <property type="evidence" value="ECO:0007669"/>
    <property type="project" value="InterPro"/>
</dbReference>
<dbReference type="InterPro" id="IPR029154">
    <property type="entry name" value="HIBADH-like_NADP-bd"/>
</dbReference>
<dbReference type="Proteomes" id="UP000051298">
    <property type="component" value="Unassembled WGS sequence"/>
</dbReference>
<dbReference type="PANTHER" id="PTHR43060">
    <property type="entry name" value="3-HYDROXYISOBUTYRATE DEHYDROGENASE-LIKE 1, MITOCHONDRIAL-RELATED"/>
    <property type="match status" value="1"/>
</dbReference>
<dbReference type="InterPro" id="IPR013328">
    <property type="entry name" value="6PGD_dom2"/>
</dbReference>
<dbReference type="GO" id="GO:0008679">
    <property type="term" value="F:2-hydroxy-3-oxopropionate reductase activity"/>
    <property type="evidence" value="ECO:0007669"/>
    <property type="project" value="UniProtKB-EC"/>
</dbReference>
<dbReference type="Gene3D" id="3.40.50.720">
    <property type="entry name" value="NAD(P)-binding Rossmann-like Domain"/>
    <property type="match status" value="1"/>
</dbReference>
<evidence type="ECO:0000256" key="3">
    <source>
        <dbReference type="PIRSR" id="PIRSR000103-1"/>
    </source>
</evidence>
<evidence type="ECO:0000256" key="2">
    <source>
        <dbReference type="ARBA" id="ARBA00023027"/>
    </source>
</evidence>
<dbReference type="SUPFAM" id="SSF51735">
    <property type="entry name" value="NAD(P)-binding Rossmann-fold domains"/>
    <property type="match status" value="1"/>
</dbReference>
<dbReference type="GO" id="GO:0051287">
    <property type="term" value="F:NAD binding"/>
    <property type="evidence" value="ECO:0007669"/>
    <property type="project" value="InterPro"/>
</dbReference>
<dbReference type="EMBL" id="CYRX01000011">
    <property type="protein sequence ID" value="CUH59866.1"/>
    <property type="molecule type" value="Genomic_DNA"/>
</dbReference>
<dbReference type="InterPro" id="IPR006115">
    <property type="entry name" value="6PGDH_NADP-bd"/>
</dbReference>
<dbReference type="PANTHER" id="PTHR43060:SF15">
    <property type="entry name" value="3-HYDROXYISOBUTYRATE DEHYDROGENASE-LIKE 1, MITOCHONDRIAL-RELATED"/>
    <property type="match status" value="1"/>
</dbReference>
<sequence length="292" mass="30646">MKVGFIGLGLMGRAMVECLQKADYDVIVLGNRDRTGIEAALARGATEAANAREVAEASDVVMICVGTSDHVEANVYGDNGILAGVKSGQVVIDFGTSLPASTLKIGADMEAKGATYLDAPIGRTPAHAVDGLLNLMCSGDKAAFDRVKPVLDVMGENVFHLGKLGSGHTIKLINNYFGMTTACAMSEAFATADAAGIDRQQLFEVMAAGPLRSGMMEFVRNYAVDGDQNLAFSIANASKDVGYYRQMTQDMNLNSKMSACAGDALKAATEGGDGDKMVSQMVDWMSKSMGPA</sequence>
<dbReference type="Gene3D" id="1.10.1040.10">
    <property type="entry name" value="N-(1-d-carboxylethyl)-l-norvaline Dehydrogenase, domain 2"/>
    <property type="match status" value="1"/>
</dbReference>
<dbReference type="Pfam" id="PF03446">
    <property type="entry name" value="NAD_binding_2"/>
    <property type="match status" value="1"/>
</dbReference>
<dbReference type="Pfam" id="PF14833">
    <property type="entry name" value="NAD_binding_11"/>
    <property type="match status" value="1"/>
</dbReference>
<organism evidence="6 7">
    <name type="scientific">Thalassobacter stenotrophicus</name>
    <dbReference type="NCBI Taxonomy" id="266809"/>
    <lineage>
        <taxon>Bacteria</taxon>
        <taxon>Pseudomonadati</taxon>
        <taxon>Pseudomonadota</taxon>
        <taxon>Alphaproteobacteria</taxon>
        <taxon>Rhodobacterales</taxon>
        <taxon>Roseobacteraceae</taxon>
        <taxon>Thalassobacter</taxon>
    </lineage>
</organism>
<name>A0A0N7LT69_9RHOB</name>